<dbReference type="Proteomes" id="UP000183658">
    <property type="component" value="Unassembled WGS sequence"/>
</dbReference>
<accession>A0A1H9DL94</accession>
<proteinExistence type="predicted"/>
<keyword evidence="2" id="KW-1185">Reference proteome</keyword>
<reference evidence="2" key="1">
    <citation type="submission" date="2016-10" db="EMBL/GenBank/DDBJ databases">
        <authorList>
            <person name="Varghese N."/>
            <person name="Submissions S."/>
        </authorList>
    </citation>
    <scope>NUCLEOTIDE SEQUENCE [LARGE SCALE GENOMIC DNA]</scope>
    <source>
        <strain evidence="2">DSM 15719</strain>
    </source>
</reference>
<organism evidence="1 2">
    <name type="scientific">Flavobacterium frigoris</name>
    <dbReference type="NCBI Taxonomy" id="229204"/>
    <lineage>
        <taxon>Bacteria</taxon>
        <taxon>Pseudomonadati</taxon>
        <taxon>Bacteroidota</taxon>
        <taxon>Flavobacteriia</taxon>
        <taxon>Flavobacteriales</taxon>
        <taxon>Flavobacteriaceae</taxon>
        <taxon>Flavobacterium</taxon>
    </lineage>
</organism>
<evidence type="ECO:0000313" key="2">
    <source>
        <dbReference type="Proteomes" id="UP000183658"/>
    </source>
</evidence>
<evidence type="ECO:0000313" key="1">
    <source>
        <dbReference type="EMBL" id="SEQ14272.1"/>
    </source>
</evidence>
<protein>
    <submittedName>
        <fullName evidence="1">Uncharacterized protein</fullName>
    </submittedName>
</protein>
<dbReference type="EMBL" id="FOFZ01000001">
    <property type="protein sequence ID" value="SEQ14272.1"/>
    <property type="molecule type" value="Genomic_DNA"/>
</dbReference>
<name>A0A1H9DL94_FLAFI</name>
<gene>
    <name evidence="1" type="ORF">SAMN05444355_101517</name>
</gene>
<dbReference type="AlphaFoldDB" id="A0A1H9DL94"/>
<sequence length="34" mass="4141">MGMIFKKDMFPSEIEVNLFIFKHIMITIRFFSDN</sequence>